<dbReference type="Pfam" id="PF00364">
    <property type="entry name" value="Biotin_lipoyl"/>
    <property type="match status" value="1"/>
</dbReference>
<dbReference type="InterPro" id="IPR000089">
    <property type="entry name" value="Biotin_lipoyl"/>
</dbReference>
<dbReference type="OrthoDB" id="537444at2759"/>
<evidence type="ECO:0000259" key="7">
    <source>
        <dbReference type="PROSITE" id="PS51826"/>
    </source>
</evidence>
<dbReference type="EMBL" id="PZQS01000003">
    <property type="protein sequence ID" value="PVD33910.1"/>
    <property type="molecule type" value="Genomic_DNA"/>
</dbReference>
<dbReference type="Pfam" id="PF00198">
    <property type="entry name" value="2-oxoacid_dh"/>
    <property type="match status" value="1"/>
</dbReference>
<dbReference type="PROSITE" id="PS51826">
    <property type="entry name" value="PSBD"/>
    <property type="match status" value="1"/>
</dbReference>
<dbReference type="InterPro" id="IPR001078">
    <property type="entry name" value="2-oxoacid_DH_actylTfrase"/>
</dbReference>
<dbReference type="GO" id="GO:0045254">
    <property type="term" value="C:pyruvate dehydrogenase complex"/>
    <property type="evidence" value="ECO:0007669"/>
    <property type="project" value="InterPro"/>
</dbReference>
<dbReference type="InterPro" id="IPR045257">
    <property type="entry name" value="E2/Pdx1"/>
</dbReference>
<dbReference type="SUPFAM" id="SSF47005">
    <property type="entry name" value="Peripheral subunit-binding domain of 2-oxo acid dehydrogenase complex"/>
    <property type="match status" value="1"/>
</dbReference>
<feature type="compositionally biased region" description="Low complexity" evidence="5">
    <location>
        <begin position="175"/>
        <end position="200"/>
    </location>
</feature>
<dbReference type="GO" id="GO:0016746">
    <property type="term" value="F:acyltransferase activity"/>
    <property type="evidence" value="ECO:0007669"/>
    <property type="project" value="UniProtKB-KW"/>
</dbReference>
<dbReference type="InterPro" id="IPR004167">
    <property type="entry name" value="PSBD"/>
</dbReference>
<dbReference type="Gene3D" id="2.40.50.100">
    <property type="match status" value="1"/>
</dbReference>
<dbReference type="SUPFAM" id="SSF52777">
    <property type="entry name" value="CoA-dependent acyltransferases"/>
    <property type="match status" value="1"/>
</dbReference>
<dbReference type="PROSITE" id="PS00189">
    <property type="entry name" value="LIPOYL"/>
    <property type="match status" value="1"/>
</dbReference>
<dbReference type="SUPFAM" id="SSF51230">
    <property type="entry name" value="Single hybrid motif"/>
    <property type="match status" value="1"/>
</dbReference>
<keyword evidence="9" id="KW-1185">Reference proteome</keyword>
<protein>
    <recommendedName>
        <fullName evidence="4">Dihydrolipoamide acetyltransferase component of pyruvate dehydrogenase complex</fullName>
        <ecNumber evidence="4">2.3.1.-</ecNumber>
    </recommendedName>
</protein>
<dbReference type="Proteomes" id="UP000245119">
    <property type="component" value="Linkage Group LG3"/>
</dbReference>
<reference evidence="8 9" key="1">
    <citation type="submission" date="2018-04" db="EMBL/GenBank/DDBJ databases">
        <title>The genome of golden apple snail Pomacea canaliculata provides insight into stress tolerance and invasive adaptation.</title>
        <authorList>
            <person name="Liu C."/>
            <person name="Liu B."/>
            <person name="Ren Y."/>
            <person name="Zhang Y."/>
            <person name="Wang H."/>
            <person name="Li S."/>
            <person name="Jiang F."/>
            <person name="Yin L."/>
            <person name="Zhang G."/>
            <person name="Qian W."/>
            <person name="Fan W."/>
        </authorList>
    </citation>
    <scope>NUCLEOTIDE SEQUENCE [LARGE SCALE GENOMIC DNA]</scope>
    <source>
        <strain evidence="8">SZHN2017</strain>
        <tissue evidence="8">Muscle</tissue>
    </source>
</reference>
<dbReference type="GO" id="GO:0005739">
    <property type="term" value="C:mitochondrion"/>
    <property type="evidence" value="ECO:0007669"/>
    <property type="project" value="TreeGrafter"/>
</dbReference>
<dbReference type="FunFam" id="2.40.50.100:FF:000010">
    <property type="entry name" value="Acetyltransferase component of pyruvate dehydrogenase complex"/>
    <property type="match status" value="1"/>
</dbReference>
<dbReference type="InterPro" id="IPR003016">
    <property type="entry name" value="2-oxoA_DH_lipoyl-BS"/>
</dbReference>
<evidence type="ECO:0000313" key="8">
    <source>
        <dbReference type="EMBL" id="PVD33910.1"/>
    </source>
</evidence>
<keyword evidence="3" id="KW-0809">Transit peptide</keyword>
<dbReference type="GO" id="GO:0006086">
    <property type="term" value="P:pyruvate decarboxylation to acetyl-CoA"/>
    <property type="evidence" value="ECO:0007669"/>
    <property type="project" value="InterPro"/>
</dbReference>
<feature type="domain" description="Peripheral subunit-binding (PSBD)" evidence="7">
    <location>
        <begin position="213"/>
        <end position="250"/>
    </location>
</feature>
<evidence type="ECO:0000313" key="9">
    <source>
        <dbReference type="Proteomes" id="UP000245119"/>
    </source>
</evidence>
<dbReference type="PANTHER" id="PTHR23151">
    <property type="entry name" value="DIHYDROLIPOAMIDE ACETYL/SUCCINYL-TRANSFERASE-RELATED"/>
    <property type="match status" value="1"/>
</dbReference>
<dbReference type="STRING" id="400727.A0A2T7PKH8"/>
<keyword evidence="4" id="KW-0808">Transferase</keyword>
<dbReference type="Gene3D" id="3.30.559.10">
    <property type="entry name" value="Chloramphenicol acetyltransferase-like domain"/>
    <property type="match status" value="1"/>
</dbReference>
<keyword evidence="2 4" id="KW-0450">Lipoyl</keyword>
<evidence type="ECO:0000256" key="2">
    <source>
        <dbReference type="ARBA" id="ARBA00022823"/>
    </source>
</evidence>
<name>A0A2T7PKH8_POMCA</name>
<sequence length="554" mass="59338">MFLRERTPCKQAHLDLVLPTTTMSAGGIGGLGRISRVLNGLQLIVNRSSLHHATIRTFYLQAACEATHKIEMPSLSPTMTSGTIVKWTKKEGETVSPGDVLCEIQTDKAVVGFEYEEDGVLAKILKGDNSKDVPIGAIIALIVDPGDDWKNVQIPADIMGSSPPEKAAPAPPSQKPSASVPPSQVSAASAPPSQVSAASPRSAKATELVEWHLIAPSAKLLLHDYNVNVKDVTRTGPGGTLLKLDVLNYINSKGLKKASHKEKTAPPSPLQKAEQEPLIGTLVVPSVDIPLTNMRNVIAKRLTQSKTTIPHAYATIDCSMKAVTKLRKDLAGNGVKVSVNDFIIKAAGFALKDSPEVNSTWEADAPNLATSVDISVAVATQEGLITPIVKNVPSLGLAEIASTIKVLVEKARDGKLKPEEFIGGSFSISNLGMYGITEFTAVINPPQVAILAVGATRPCPGLDLTIDPRMSVTLSYDRRAINEFEATQFLEKFKMAVESPELLATGPYRLQVSSQIMMEDYFTSHQTPKMFPKAALPLTIQSQAHLKTVVNNQA</sequence>
<dbReference type="PROSITE" id="PS50968">
    <property type="entry name" value="BIOTINYL_LIPOYL"/>
    <property type="match status" value="1"/>
</dbReference>
<evidence type="ECO:0000256" key="5">
    <source>
        <dbReference type="SAM" id="MobiDB-lite"/>
    </source>
</evidence>
<comment type="caution">
    <text evidence="8">The sequence shown here is derived from an EMBL/GenBank/DDBJ whole genome shotgun (WGS) entry which is preliminary data.</text>
</comment>
<dbReference type="InterPro" id="IPR036625">
    <property type="entry name" value="E3-bd_dom_sf"/>
</dbReference>
<organism evidence="8 9">
    <name type="scientific">Pomacea canaliculata</name>
    <name type="common">Golden apple snail</name>
    <dbReference type="NCBI Taxonomy" id="400727"/>
    <lineage>
        <taxon>Eukaryota</taxon>
        <taxon>Metazoa</taxon>
        <taxon>Spiralia</taxon>
        <taxon>Lophotrochozoa</taxon>
        <taxon>Mollusca</taxon>
        <taxon>Gastropoda</taxon>
        <taxon>Caenogastropoda</taxon>
        <taxon>Architaenioglossa</taxon>
        <taxon>Ampullarioidea</taxon>
        <taxon>Ampullariidae</taxon>
        <taxon>Pomacea</taxon>
    </lineage>
</organism>
<dbReference type="InterPro" id="IPR023213">
    <property type="entry name" value="CAT-like_dom_sf"/>
</dbReference>
<proteinExistence type="inferred from homology"/>
<dbReference type="EC" id="2.3.1.-" evidence="4"/>
<keyword evidence="4" id="KW-0012">Acyltransferase</keyword>
<evidence type="ECO:0000256" key="3">
    <source>
        <dbReference type="ARBA" id="ARBA00022946"/>
    </source>
</evidence>
<feature type="domain" description="Lipoyl-binding" evidence="6">
    <location>
        <begin position="67"/>
        <end position="143"/>
    </location>
</feature>
<dbReference type="AlphaFoldDB" id="A0A2T7PKH8"/>
<gene>
    <name evidence="8" type="ORF">C0Q70_05172</name>
</gene>
<evidence type="ECO:0000256" key="4">
    <source>
        <dbReference type="RuleBase" id="RU003423"/>
    </source>
</evidence>
<feature type="region of interest" description="Disordered" evidence="5">
    <location>
        <begin position="154"/>
        <end position="201"/>
    </location>
</feature>
<dbReference type="InterPro" id="IPR011053">
    <property type="entry name" value="Single_hybrid_motif"/>
</dbReference>
<comment type="similarity">
    <text evidence="1 4">Belongs to the 2-oxoacid dehydrogenase family.</text>
</comment>
<evidence type="ECO:0000259" key="6">
    <source>
        <dbReference type="PROSITE" id="PS50968"/>
    </source>
</evidence>
<accession>A0A2T7PKH8</accession>
<comment type="cofactor">
    <cofactor evidence="4">
        <name>(R)-lipoate</name>
        <dbReference type="ChEBI" id="CHEBI:83088"/>
    </cofactor>
</comment>
<evidence type="ECO:0000256" key="1">
    <source>
        <dbReference type="ARBA" id="ARBA00007317"/>
    </source>
</evidence>
<dbReference type="PANTHER" id="PTHR23151:SF90">
    <property type="entry name" value="DIHYDROLIPOYLLYSINE-RESIDUE ACETYLTRANSFERASE COMPONENT OF PYRUVATE DEHYDROGENASE COMPLEX, MITOCHONDRIAL-RELATED"/>
    <property type="match status" value="1"/>
</dbReference>
<dbReference type="Gene3D" id="4.10.320.10">
    <property type="entry name" value="E3-binding domain"/>
    <property type="match status" value="1"/>
</dbReference>
<dbReference type="CDD" id="cd06849">
    <property type="entry name" value="lipoyl_domain"/>
    <property type="match status" value="1"/>
</dbReference>